<feature type="domain" description="HTH lysR-type" evidence="5">
    <location>
        <begin position="4"/>
        <end position="61"/>
    </location>
</feature>
<dbReference type="EMBL" id="JZEX01000013">
    <property type="protein sequence ID" value="KKB13692.1"/>
    <property type="molecule type" value="Genomic_DNA"/>
</dbReference>
<comment type="similarity">
    <text evidence="1">Belongs to the LysR transcriptional regulatory family.</text>
</comment>
<dbReference type="PRINTS" id="PR00039">
    <property type="entry name" value="HTHLYSR"/>
</dbReference>
<evidence type="ECO:0000256" key="1">
    <source>
        <dbReference type="ARBA" id="ARBA00009437"/>
    </source>
</evidence>
<dbReference type="OrthoDB" id="9813056at2"/>
<dbReference type="GO" id="GO:0006351">
    <property type="term" value="P:DNA-templated transcription"/>
    <property type="evidence" value="ECO:0007669"/>
    <property type="project" value="TreeGrafter"/>
</dbReference>
<evidence type="ECO:0000256" key="3">
    <source>
        <dbReference type="ARBA" id="ARBA00023125"/>
    </source>
</evidence>
<organism evidence="6 7">
    <name type="scientific">Devosia geojensis</name>
    <dbReference type="NCBI Taxonomy" id="443610"/>
    <lineage>
        <taxon>Bacteria</taxon>
        <taxon>Pseudomonadati</taxon>
        <taxon>Pseudomonadota</taxon>
        <taxon>Alphaproteobacteria</taxon>
        <taxon>Hyphomicrobiales</taxon>
        <taxon>Devosiaceae</taxon>
        <taxon>Devosia</taxon>
    </lineage>
</organism>
<dbReference type="SUPFAM" id="SSF53850">
    <property type="entry name" value="Periplasmic binding protein-like II"/>
    <property type="match status" value="1"/>
</dbReference>
<dbReference type="PANTHER" id="PTHR30537">
    <property type="entry name" value="HTH-TYPE TRANSCRIPTIONAL REGULATOR"/>
    <property type="match status" value="1"/>
</dbReference>
<protein>
    <submittedName>
        <fullName evidence="6">LysR family transcriptional regulator</fullName>
    </submittedName>
</protein>
<dbReference type="GO" id="GO:0003700">
    <property type="term" value="F:DNA-binding transcription factor activity"/>
    <property type="evidence" value="ECO:0007669"/>
    <property type="project" value="InterPro"/>
</dbReference>
<dbReference type="InterPro" id="IPR000847">
    <property type="entry name" value="LysR_HTH_N"/>
</dbReference>
<evidence type="ECO:0000256" key="4">
    <source>
        <dbReference type="ARBA" id="ARBA00023163"/>
    </source>
</evidence>
<dbReference type="InterPro" id="IPR058163">
    <property type="entry name" value="LysR-type_TF_proteobact-type"/>
</dbReference>
<dbReference type="Gene3D" id="3.40.190.290">
    <property type="match status" value="1"/>
</dbReference>
<proteinExistence type="inferred from homology"/>
<dbReference type="InterPro" id="IPR036388">
    <property type="entry name" value="WH-like_DNA-bd_sf"/>
</dbReference>
<gene>
    <name evidence="6" type="ORF">VE25_00645</name>
</gene>
<accession>A0A0F5FZS2</accession>
<keyword evidence="7" id="KW-1185">Reference proteome</keyword>
<name>A0A0F5FZS2_9HYPH</name>
<dbReference type="STRING" id="443610.VE25_00645"/>
<keyword evidence="2" id="KW-0805">Transcription regulation</keyword>
<reference evidence="6 7" key="1">
    <citation type="submission" date="2015-03" db="EMBL/GenBank/DDBJ databases">
        <authorList>
            <person name="Hassan Y.I."/>
            <person name="Lepp D."/>
            <person name="Li X.-Z."/>
            <person name="Zhou T."/>
        </authorList>
    </citation>
    <scope>NUCLEOTIDE SEQUENCE [LARGE SCALE GENOMIC DNA]</scope>
    <source>
        <strain evidence="6 7">BD-c194</strain>
    </source>
</reference>
<dbReference type="InterPro" id="IPR005119">
    <property type="entry name" value="LysR_subst-bd"/>
</dbReference>
<keyword evidence="4" id="KW-0804">Transcription</keyword>
<keyword evidence="3" id="KW-0238">DNA-binding</keyword>
<dbReference type="FunFam" id="1.10.10.10:FF:000001">
    <property type="entry name" value="LysR family transcriptional regulator"/>
    <property type="match status" value="1"/>
</dbReference>
<dbReference type="Pfam" id="PF00126">
    <property type="entry name" value="HTH_1"/>
    <property type="match status" value="1"/>
</dbReference>
<dbReference type="Proteomes" id="UP000033632">
    <property type="component" value="Unassembled WGS sequence"/>
</dbReference>
<dbReference type="PROSITE" id="PS50931">
    <property type="entry name" value="HTH_LYSR"/>
    <property type="match status" value="1"/>
</dbReference>
<evidence type="ECO:0000313" key="7">
    <source>
        <dbReference type="Proteomes" id="UP000033632"/>
    </source>
</evidence>
<evidence type="ECO:0000313" key="6">
    <source>
        <dbReference type="EMBL" id="KKB13692.1"/>
    </source>
</evidence>
<dbReference type="GO" id="GO:0043565">
    <property type="term" value="F:sequence-specific DNA binding"/>
    <property type="evidence" value="ECO:0007669"/>
    <property type="project" value="TreeGrafter"/>
</dbReference>
<dbReference type="SUPFAM" id="SSF46785">
    <property type="entry name" value="Winged helix' DNA-binding domain"/>
    <property type="match status" value="1"/>
</dbReference>
<sequence length="295" mass="32682">MKREDLTDLAAFVAVAEERSFTRAAARLGMSQPALSHAIKMLENRLGLRLLARTTRSVGTTEAGQRLLETLRPTFDTIGAELQALRDTGGEVSGNLRITMVKHAATSLVLPRLGRFRAEHPRVSLELNVDDALVDIVAERFDAGLRVGASLEKDMIAVPIGPQARAAVVATPEYFARNPPPRSPRDLDRHDCMNYRLATAGGYLRWRFHENGQPFDVRVEGSLVVNDGDILLGCALEGQGLAYVFEDHAAEHIKSGRLIRVLEEWCLPFPGFHLYYPSRHQKPAALAAFIEALRR</sequence>
<dbReference type="RefSeq" id="WP_046106647.1">
    <property type="nucleotide sequence ID" value="NZ_JZEX01000013.1"/>
</dbReference>
<dbReference type="PANTHER" id="PTHR30537:SF1">
    <property type="entry name" value="HTH-TYPE TRANSCRIPTIONAL REGULATOR PGRR"/>
    <property type="match status" value="1"/>
</dbReference>
<dbReference type="Pfam" id="PF03466">
    <property type="entry name" value="LysR_substrate"/>
    <property type="match status" value="1"/>
</dbReference>
<dbReference type="Gene3D" id="1.10.10.10">
    <property type="entry name" value="Winged helix-like DNA-binding domain superfamily/Winged helix DNA-binding domain"/>
    <property type="match status" value="1"/>
</dbReference>
<dbReference type="AlphaFoldDB" id="A0A0F5FZS2"/>
<dbReference type="PATRIC" id="fig|443610.3.peg.1527"/>
<evidence type="ECO:0000256" key="2">
    <source>
        <dbReference type="ARBA" id="ARBA00023015"/>
    </source>
</evidence>
<dbReference type="CDD" id="cd08474">
    <property type="entry name" value="PBP2_CrgA_like_5"/>
    <property type="match status" value="1"/>
</dbReference>
<comment type="caution">
    <text evidence="6">The sequence shown here is derived from an EMBL/GenBank/DDBJ whole genome shotgun (WGS) entry which is preliminary data.</text>
</comment>
<dbReference type="InterPro" id="IPR036390">
    <property type="entry name" value="WH_DNA-bd_sf"/>
</dbReference>
<evidence type="ECO:0000259" key="5">
    <source>
        <dbReference type="PROSITE" id="PS50931"/>
    </source>
</evidence>